<dbReference type="Proteomes" id="UP001315278">
    <property type="component" value="Unassembled WGS sequence"/>
</dbReference>
<dbReference type="HAMAP" id="MF_00418">
    <property type="entry name" value="DapA"/>
    <property type="match status" value="1"/>
</dbReference>
<dbReference type="SMART" id="SM01130">
    <property type="entry name" value="DHDPS"/>
    <property type="match status" value="1"/>
</dbReference>
<dbReference type="CDD" id="cd00950">
    <property type="entry name" value="DHDPS"/>
    <property type="match status" value="1"/>
</dbReference>
<dbReference type="EMBL" id="JAFCJH010000005">
    <property type="protein sequence ID" value="MBR0795225.1"/>
    <property type="molecule type" value="Genomic_DNA"/>
</dbReference>
<dbReference type="NCBIfam" id="TIGR00674">
    <property type="entry name" value="dapA"/>
    <property type="match status" value="1"/>
</dbReference>
<comment type="subcellular location">
    <subcellularLocation>
        <location evidence="12">Cytoplasm</location>
    </subcellularLocation>
</comment>
<evidence type="ECO:0000313" key="15">
    <source>
        <dbReference type="Proteomes" id="UP001315278"/>
    </source>
</evidence>
<dbReference type="InterPro" id="IPR005263">
    <property type="entry name" value="DapA"/>
</dbReference>
<comment type="catalytic activity">
    <reaction evidence="11 12">
        <text>L-aspartate 4-semialdehyde + pyruvate = (2S,4S)-4-hydroxy-2,3,4,5-tetrahydrodipicolinate + H2O + H(+)</text>
        <dbReference type="Rhea" id="RHEA:34171"/>
        <dbReference type="ChEBI" id="CHEBI:15361"/>
        <dbReference type="ChEBI" id="CHEBI:15377"/>
        <dbReference type="ChEBI" id="CHEBI:15378"/>
        <dbReference type="ChEBI" id="CHEBI:67139"/>
        <dbReference type="ChEBI" id="CHEBI:537519"/>
        <dbReference type="EC" id="4.3.3.7"/>
    </reaction>
</comment>
<dbReference type="PANTHER" id="PTHR12128">
    <property type="entry name" value="DIHYDRODIPICOLINATE SYNTHASE"/>
    <property type="match status" value="1"/>
</dbReference>
<feature type="site" description="Part of a proton relay during catalysis" evidence="12">
    <location>
        <position position="116"/>
    </location>
</feature>
<keyword evidence="7 12" id="KW-0220">Diaminopimelate biosynthesis</keyword>
<keyword evidence="6 12" id="KW-0028">Amino-acid biosynthesis</keyword>
<comment type="pathway">
    <text evidence="2 12">Amino-acid biosynthesis; L-lysine biosynthesis via DAP pathway; (S)-tetrahydrodipicolinate from L-aspartate: step 3/4.</text>
</comment>
<feature type="binding site" evidence="12">
    <location>
        <position position="212"/>
    </location>
    <ligand>
        <name>pyruvate</name>
        <dbReference type="ChEBI" id="CHEBI:15361"/>
    </ligand>
</feature>
<evidence type="ECO:0000256" key="5">
    <source>
        <dbReference type="ARBA" id="ARBA00022490"/>
    </source>
</evidence>
<dbReference type="GO" id="GO:0008840">
    <property type="term" value="F:4-hydroxy-tetrahydrodipicolinate synthase activity"/>
    <property type="evidence" value="ECO:0007669"/>
    <property type="project" value="UniProtKB-EC"/>
</dbReference>
<keyword evidence="10 12" id="KW-0704">Schiff base</keyword>
<dbReference type="InterPro" id="IPR002220">
    <property type="entry name" value="DapA-like"/>
</dbReference>
<evidence type="ECO:0000256" key="12">
    <source>
        <dbReference type="HAMAP-Rule" id="MF_00418"/>
    </source>
</evidence>
<gene>
    <name evidence="12 14" type="primary">dapA</name>
    <name evidence="14" type="ORF">JQ615_07485</name>
</gene>
<dbReference type="SUPFAM" id="SSF51569">
    <property type="entry name" value="Aldolase"/>
    <property type="match status" value="1"/>
</dbReference>
<dbReference type="Gene3D" id="3.20.20.70">
    <property type="entry name" value="Aldolase class I"/>
    <property type="match status" value="1"/>
</dbReference>
<evidence type="ECO:0000256" key="9">
    <source>
        <dbReference type="ARBA" id="ARBA00023239"/>
    </source>
</evidence>
<evidence type="ECO:0000256" key="11">
    <source>
        <dbReference type="ARBA" id="ARBA00047836"/>
    </source>
</evidence>
<feature type="site" description="Part of a proton relay during catalysis" evidence="12">
    <location>
        <position position="53"/>
    </location>
</feature>
<comment type="subunit">
    <text evidence="12">Homotetramer; dimer of dimers.</text>
</comment>
<dbReference type="RefSeq" id="WP_212492183.1">
    <property type="nucleotide sequence ID" value="NZ_JAFCJH010000005.1"/>
</dbReference>
<keyword evidence="15" id="KW-1185">Reference proteome</keyword>
<comment type="caution">
    <text evidence="12">Lacks conserved residue(s) required for the propagation of feature annotation.</text>
</comment>
<keyword evidence="8 12" id="KW-0457">Lysine biosynthesis</keyword>
<feature type="binding site" evidence="12">
    <location>
        <position position="54"/>
    </location>
    <ligand>
        <name>pyruvate</name>
        <dbReference type="ChEBI" id="CHEBI:15361"/>
    </ligand>
</feature>
<evidence type="ECO:0000256" key="4">
    <source>
        <dbReference type="ARBA" id="ARBA00012086"/>
    </source>
</evidence>
<dbReference type="InterPro" id="IPR013785">
    <property type="entry name" value="Aldolase_TIM"/>
</dbReference>
<keyword evidence="9 12" id="KW-0456">Lyase</keyword>
<dbReference type="EC" id="4.3.3.7" evidence="4 12"/>
<evidence type="ECO:0000313" key="14">
    <source>
        <dbReference type="EMBL" id="MBR0795225.1"/>
    </source>
</evidence>
<accession>A0ABS5FEL5</accession>
<evidence type="ECO:0000256" key="7">
    <source>
        <dbReference type="ARBA" id="ARBA00022915"/>
    </source>
</evidence>
<evidence type="ECO:0000256" key="3">
    <source>
        <dbReference type="ARBA" id="ARBA00007592"/>
    </source>
</evidence>
<evidence type="ECO:0000256" key="2">
    <source>
        <dbReference type="ARBA" id="ARBA00005120"/>
    </source>
</evidence>
<evidence type="ECO:0000256" key="1">
    <source>
        <dbReference type="ARBA" id="ARBA00003294"/>
    </source>
</evidence>
<evidence type="ECO:0000256" key="13">
    <source>
        <dbReference type="PIRNR" id="PIRNR001365"/>
    </source>
</evidence>
<evidence type="ECO:0000256" key="6">
    <source>
        <dbReference type="ARBA" id="ARBA00022605"/>
    </source>
</evidence>
<dbReference type="PRINTS" id="PR00146">
    <property type="entry name" value="DHPICSNTHASE"/>
</dbReference>
<dbReference type="PIRSF" id="PIRSF001365">
    <property type="entry name" value="DHDPS"/>
    <property type="match status" value="1"/>
</dbReference>
<dbReference type="Pfam" id="PF00701">
    <property type="entry name" value="DHDPS"/>
    <property type="match status" value="1"/>
</dbReference>
<sequence length="336" mass="35945">MTHHATSFDWLTGYIPDLPTPFNDKGGIDEAAFARLCERQIAAGARALLVGETSGENSTLEPAERKQLVRAAVEIARRRVRVIAGAGSNATERAVTFAQAAQAAGADAIMSVVPYYNKPMPSGIAAHFRAVVAATRLPVILHDIPSRTVRGLSDDTLVELAGSPQFAGLRDGSGDIIRLTQLRSRLPAGFRLLTGDDTTSLAYLAAGGHGCISAVANVAPDLCAAVYKNFQRGRLQPARYLHQRLVPLAMLLERDHPAAMKLALSLLDLMRPTVRLPIVQLDAAAKAEIARAMADIADEYLDMAQAADDRGASEVAPMPEAWPRFSIKPATTARPI</sequence>
<comment type="similarity">
    <text evidence="3 12 13">Belongs to the DapA family.</text>
</comment>
<dbReference type="PANTHER" id="PTHR12128:SF66">
    <property type="entry name" value="4-HYDROXY-2-OXOGLUTARATE ALDOLASE, MITOCHONDRIAL"/>
    <property type="match status" value="1"/>
</dbReference>
<proteinExistence type="inferred from homology"/>
<organism evidence="14 15">
    <name type="scientific">Bradyrhizobium jicamae</name>
    <dbReference type="NCBI Taxonomy" id="280332"/>
    <lineage>
        <taxon>Bacteria</taxon>
        <taxon>Pseudomonadati</taxon>
        <taxon>Pseudomonadota</taxon>
        <taxon>Alphaproteobacteria</taxon>
        <taxon>Hyphomicrobiales</taxon>
        <taxon>Nitrobacteraceae</taxon>
        <taxon>Bradyrhizobium</taxon>
    </lineage>
</organism>
<name>A0ABS5FEL5_9BRAD</name>
<evidence type="ECO:0000256" key="10">
    <source>
        <dbReference type="ARBA" id="ARBA00023270"/>
    </source>
</evidence>
<comment type="caution">
    <text evidence="12">Was originally thought to be a dihydrodipicolinate synthase (DHDPS), catalyzing the condensation of (S)-aspartate-beta-semialdehyde [(S)-ASA] and pyruvate to dihydrodipicolinate (DHDP). However, it was shown in E.coli that the product of the enzymatic reaction is not dihydrodipicolinate but in fact (4S)-4-hydroxy-2,3,4,5-tetrahydro-(2S)-dipicolinic acid (HTPA), and that the consecutive dehydration reaction leading to DHDP is not spontaneous but catalyzed by DapB.</text>
</comment>
<protein>
    <recommendedName>
        <fullName evidence="4 12">4-hydroxy-tetrahydrodipicolinate synthase</fullName>
        <shortName evidence="12">HTPA synthase</shortName>
        <ecNumber evidence="4 12">4.3.3.7</ecNumber>
    </recommendedName>
</protein>
<comment type="function">
    <text evidence="1 12">Catalyzes the condensation of (S)-aspartate-beta-semialdehyde [(S)-ASA] and pyruvate to 4-hydroxy-tetrahydrodipicolinate (HTPA).</text>
</comment>
<keyword evidence="5 12" id="KW-0963">Cytoplasm</keyword>
<reference evidence="15" key="1">
    <citation type="journal article" date="2021" name="ISME J.">
        <title>Evolutionary origin and ecological implication of a unique nif island in free-living Bradyrhizobium lineages.</title>
        <authorList>
            <person name="Tao J."/>
        </authorList>
    </citation>
    <scope>NUCLEOTIDE SEQUENCE [LARGE SCALE GENOMIC DNA]</scope>
    <source>
        <strain evidence="15">SZCCT0434</strain>
    </source>
</reference>
<comment type="caution">
    <text evidence="14">The sequence shown here is derived from an EMBL/GenBank/DDBJ whole genome shotgun (WGS) entry which is preliminary data.</text>
</comment>
<evidence type="ECO:0000256" key="8">
    <source>
        <dbReference type="ARBA" id="ARBA00023154"/>
    </source>
</evidence>